<dbReference type="GO" id="GO:0008270">
    <property type="term" value="F:zinc ion binding"/>
    <property type="evidence" value="ECO:0007669"/>
    <property type="project" value="UniProtKB-KW"/>
</dbReference>
<dbReference type="SUPFAM" id="SSF57716">
    <property type="entry name" value="Glucocorticoid receptor-like (DNA-binding domain)"/>
    <property type="match status" value="2"/>
</dbReference>
<feature type="compositionally biased region" description="Low complexity" evidence="10">
    <location>
        <begin position="1339"/>
        <end position="1413"/>
    </location>
</feature>
<feature type="region of interest" description="Disordered" evidence="10">
    <location>
        <begin position="1138"/>
        <end position="1157"/>
    </location>
</feature>
<dbReference type="SMART" id="SM00401">
    <property type="entry name" value="ZnF_GATA"/>
    <property type="match status" value="2"/>
</dbReference>
<gene>
    <name evidence="12" type="ORF">FF38_05356</name>
</gene>
<organism evidence="12 13">
    <name type="scientific">Lucilia cuprina</name>
    <name type="common">Green bottle fly</name>
    <name type="synonym">Australian sheep blowfly</name>
    <dbReference type="NCBI Taxonomy" id="7375"/>
    <lineage>
        <taxon>Eukaryota</taxon>
        <taxon>Metazoa</taxon>
        <taxon>Ecdysozoa</taxon>
        <taxon>Arthropoda</taxon>
        <taxon>Hexapoda</taxon>
        <taxon>Insecta</taxon>
        <taxon>Pterygota</taxon>
        <taxon>Neoptera</taxon>
        <taxon>Endopterygota</taxon>
        <taxon>Diptera</taxon>
        <taxon>Brachycera</taxon>
        <taxon>Muscomorpha</taxon>
        <taxon>Oestroidea</taxon>
        <taxon>Calliphoridae</taxon>
        <taxon>Luciliinae</taxon>
        <taxon>Lucilia</taxon>
    </lineage>
</organism>
<keyword evidence="8" id="KW-0539">Nucleus</keyword>
<dbReference type="GO" id="GO:0000981">
    <property type="term" value="F:DNA-binding transcription factor activity, RNA polymerase II-specific"/>
    <property type="evidence" value="ECO:0007669"/>
    <property type="project" value="TreeGrafter"/>
</dbReference>
<evidence type="ECO:0000256" key="10">
    <source>
        <dbReference type="SAM" id="MobiDB-lite"/>
    </source>
</evidence>
<sequence length="1570" mass="172145">MKCANNRNLPLTSKVVKNKNRVNTNSSNNSLLTNAANMKITKAIANSKQNRKLTNKGLTSLTTTTTAASQSLLNNLQQYQQTPQQQQQQQQQTIYERENEIQDKGTKESFLNTKQEQLTNCLNNVGLQKETDSGKEHRTSLQQQQTTLHSTATTIANTTLKNTINSDIQRNTTTRRNSPTPDRQQQQGITITEREQQATTATTSVHNEFLGSATATTTTTTTTPTTNLNLSSLAPKAPHFISVVNETSNQTVLRTSATNINEVQNIQNFKNDEQTPKINTIITATTTTAASPTTITNNLATTVANINDEAKDHYHNKKFTNSNINCLKSPSNINEQTIENCHKNYTNNNNNNKSDVSESVNNNNKNNDNNSVETLANQQKLINNTNSDNNTNKTVINSVITTTTAAAATPTNSLENLNDTNTTTAAATNNAKNLLNNTAPQNYRGANNSVIITNYNNNHNNNNHNNNTNSQIPQSSLYTTSEYIATDNILNASSNDPNLNLAVIGTSTHLTSQQTSPLTGAQLQAQLPQHHPSNTEHWLNSYNSCAYDLSLNHTPSNGDNTNKDLINLQLFSPLAQLHHTAAHHNPHHSASPAYFTSSGHLINPANSSSVTPSSTNYLHDDNMRSNLGLYTTTYNPHHEIVHHHHPLMGVQNVSASAHTPSSIDEVIQDTLKDECLEDHHTGVSYLTLSSSVDVQSLKDTYHSTNLTELTHLPSIAPAHMQTSSPHHHLQSIHHLHHNNSASSGADSPSPSSALSQSGDMATLQSFTQLTNASAAGHRDIYTMLTGPDQSQLFNFTSPPSPGLTNSSVYAAPLLASATNGMQYGMQSTASASTPPPASSQHHSSGSGVATTSSHSNHTTSVLTTNSNNSNNLNETNSHSDDYGSPKSTQSNGGGGGGGTLPAFQRIATTSYNQSTHASGIDRYGSLTNYRTHNDTWSSPYEAISYAPSSVVGNQALNNVLTAANTNVIRSAVNGRTVNSTADVTNPSAAAATNLVAAHLSASASLSATFFDADFFTEGRECVNCGAISTPLWRRDNTGHYLCNACVAAESGGDFYKTFAYTNRNSNNNNSTSNIKEEHVVSRATSRRLSASRRAGLTCSNCLTTQTSLWRRNPNGEPVCNACGLYYKLHSVKRPLTMKKDTIQTRKRKPKGCKAEKLSKKQAAANAALAAASEQSINASNNTLNTSTESANLSLLNGDHDIKPLTQQLLNASTSSLTQSAATSPTNSISSPCHNNNNNNNNNHSMNMSPTSPLMQQQQQQQQTQQLNNMGNMSPQQYQQQHQQQQQMSPIMFQHQHHHQASSASSSPSNHLNSNNNNNNTTTFNHNDNENLKFMQKYIQQQQQAEQQLMNTTNTPQQHTTNTLMNPHSPSNNNNTTSPTAAAANKCATPNSNNNNNSQTQQQQQQQQYLQQQLHQHHHQQQQQLLTTNNPHGHPANLHMGSNHHSPLNAYHHEPQTNSPPTSPVYEAYGELLPPANDPNNSIKIEQLHQHLAEEQQQQQNQQQQQQILHSHLNNMSRSPSMDDDYEYHQFLLQRQQHLHDLQQQQFLQFVPQHLHDFSRKFDRETVVKME</sequence>
<evidence type="ECO:0000256" key="3">
    <source>
        <dbReference type="ARBA" id="ARBA00022771"/>
    </source>
</evidence>
<evidence type="ECO:0000256" key="4">
    <source>
        <dbReference type="ARBA" id="ARBA00022833"/>
    </source>
</evidence>
<keyword evidence="3 9" id="KW-0863">Zinc-finger</keyword>
<evidence type="ECO:0000313" key="13">
    <source>
        <dbReference type="Proteomes" id="UP000037069"/>
    </source>
</evidence>
<reference evidence="12 13" key="1">
    <citation type="journal article" date="2015" name="Nat. Commun.">
        <title>Lucilia cuprina genome unlocks parasitic fly biology to underpin future interventions.</title>
        <authorList>
            <person name="Anstead C.A."/>
            <person name="Korhonen P.K."/>
            <person name="Young N.D."/>
            <person name="Hall R.S."/>
            <person name="Jex A.R."/>
            <person name="Murali S.C."/>
            <person name="Hughes D.S."/>
            <person name="Lee S.F."/>
            <person name="Perry T."/>
            <person name="Stroehlein A.J."/>
            <person name="Ansell B.R."/>
            <person name="Breugelmans B."/>
            <person name="Hofmann A."/>
            <person name="Qu J."/>
            <person name="Dugan S."/>
            <person name="Lee S.L."/>
            <person name="Chao H."/>
            <person name="Dinh H."/>
            <person name="Han Y."/>
            <person name="Doddapaneni H.V."/>
            <person name="Worley K.C."/>
            <person name="Muzny D.M."/>
            <person name="Ioannidis P."/>
            <person name="Waterhouse R.M."/>
            <person name="Zdobnov E.M."/>
            <person name="James P.J."/>
            <person name="Bagnall N.H."/>
            <person name="Kotze A.C."/>
            <person name="Gibbs R.A."/>
            <person name="Richards S."/>
            <person name="Batterham P."/>
            <person name="Gasser R.B."/>
        </authorList>
    </citation>
    <scope>NUCLEOTIDE SEQUENCE [LARGE SCALE GENOMIC DNA]</scope>
    <source>
        <strain evidence="12 13">LS</strain>
        <tissue evidence="12">Full body</tissue>
    </source>
</reference>
<dbReference type="PANTHER" id="PTHR10071:SF281">
    <property type="entry name" value="BOX A-BINDING FACTOR-RELATED"/>
    <property type="match status" value="1"/>
</dbReference>
<dbReference type="EMBL" id="JRES01001605">
    <property type="protein sequence ID" value="KNC21543.1"/>
    <property type="molecule type" value="Genomic_DNA"/>
</dbReference>
<dbReference type="InterPro" id="IPR013088">
    <property type="entry name" value="Znf_NHR/GATA"/>
</dbReference>
<name>A0A0L0BNL9_LUCCU</name>
<feature type="compositionally biased region" description="Low complexity" evidence="10">
    <location>
        <begin position="826"/>
        <end position="876"/>
    </location>
</feature>
<feature type="compositionally biased region" description="Polar residues" evidence="10">
    <location>
        <begin position="178"/>
        <end position="188"/>
    </location>
</feature>
<feature type="compositionally biased region" description="Low complexity" evidence="10">
    <location>
        <begin position="1275"/>
        <end position="1286"/>
    </location>
</feature>
<dbReference type="GO" id="GO:0005634">
    <property type="term" value="C:nucleus"/>
    <property type="evidence" value="ECO:0007669"/>
    <property type="project" value="UniProtKB-SubCell"/>
</dbReference>
<keyword evidence="6" id="KW-0238">DNA-binding</keyword>
<feature type="compositionally biased region" description="Low complexity" evidence="10">
    <location>
        <begin position="1255"/>
        <end position="1265"/>
    </location>
</feature>
<feature type="region of interest" description="Disordered" evidence="10">
    <location>
        <begin position="344"/>
        <end position="371"/>
    </location>
</feature>
<evidence type="ECO:0000256" key="1">
    <source>
        <dbReference type="ARBA" id="ARBA00004123"/>
    </source>
</evidence>
<dbReference type="OrthoDB" id="2162994at2759"/>
<feature type="compositionally biased region" description="Low complexity" evidence="10">
    <location>
        <begin position="738"/>
        <end position="759"/>
    </location>
</feature>
<dbReference type="FunFam" id="3.30.50.10:FF:000032">
    <property type="entry name" value="Transcription factor GATA-3"/>
    <property type="match status" value="1"/>
</dbReference>
<keyword evidence="5" id="KW-0805">Transcription regulation</keyword>
<dbReference type="PANTHER" id="PTHR10071">
    <property type="entry name" value="TRANSCRIPTION FACTOR GATA FAMILY MEMBER"/>
    <property type="match status" value="1"/>
</dbReference>
<dbReference type="Gene3D" id="3.30.50.10">
    <property type="entry name" value="Erythroid Transcription Factor GATA-1, subunit A"/>
    <property type="match status" value="2"/>
</dbReference>
<dbReference type="PROSITE" id="PS50114">
    <property type="entry name" value="GATA_ZN_FINGER_2"/>
    <property type="match status" value="2"/>
</dbReference>
<feature type="compositionally biased region" description="Low complexity" evidence="10">
    <location>
        <begin position="1233"/>
        <end position="1248"/>
    </location>
</feature>
<evidence type="ECO:0000256" key="7">
    <source>
        <dbReference type="ARBA" id="ARBA00023163"/>
    </source>
</evidence>
<comment type="subcellular location">
    <subcellularLocation>
        <location evidence="1">Nucleus</location>
    </subcellularLocation>
</comment>
<keyword evidence="13" id="KW-1185">Reference proteome</keyword>
<feature type="compositionally biased region" description="Low complexity" evidence="10">
    <location>
        <begin position="1420"/>
        <end position="1429"/>
    </location>
</feature>
<evidence type="ECO:0000256" key="8">
    <source>
        <dbReference type="ARBA" id="ARBA00023242"/>
    </source>
</evidence>
<dbReference type="Proteomes" id="UP000037069">
    <property type="component" value="Unassembled WGS sequence"/>
</dbReference>
<dbReference type="PROSITE" id="PS00344">
    <property type="entry name" value="GATA_ZN_FINGER_1"/>
    <property type="match status" value="1"/>
</dbReference>
<dbReference type="GO" id="GO:0045944">
    <property type="term" value="P:positive regulation of transcription by RNA polymerase II"/>
    <property type="evidence" value="ECO:0007669"/>
    <property type="project" value="TreeGrafter"/>
</dbReference>
<feature type="compositionally biased region" description="Low complexity" evidence="10">
    <location>
        <begin position="165"/>
        <end position="177"/>
    </location>
</feature>
<feature type="region of interest" description="Disordered" evidence="10">
    <location>
        <begin position="1212"/>
        <end position="1327"/>
    </location>
</feature>
<dbReference type="CDD" id="cd00202">
    <property type="entry name" value="ZnF_GATA"/>
    <property type="match status" value="1"/>
</dbReference>
<dbReference type="GO" id="GO:0000122">
    <property type="term" value="P:negative regulation of transcription by RNA polymerase II"/>
    <property type="evidence" value="ECO:0007669"/>
    <property type="project" value="TreeGrafter"/>
</dbReference>
<dbReference type="STRING" id="7375.A0A0L0BNL9"/>
<protein>
    <recommendedName>
        <fullName evidence="11">GATA-type domain-containing protein</fullName>
    </recommendedName>
</protein>
<dbReference type="InterPro" id="IPR039355">
    <property type="entry name" value="Transcription_factor_GATA"/>
</dbReference>
<evidence type="ECO:0000256" key="2">
    <source>
        <dbReference type="ARBA" id="ARBA00022723"/>
    </source>
</evidence>
<feature type="domain" description="GATA-type" evidence="11">
    <location>
        <begin position="1092"/>
        <end position="1145"/>
    </location>
</feature>
<feature type="region of interest" description="Disordered" evidence="10">
    <location>
        <begin position="737"/>
        <end position="759"/>
    </location>
</feature>
<evidence type="ECO:0000256" key="5">
    <source>
        <dbReference type="ARBA" id="ARBA00023015"/>
    </source>
</evidence>
<feature type="domain" description="GATA-type" evidence="11">
    <location>
        <begin position="1015"/>
        <end position="1045"/>
    </location>
</feature>
<keyword evidence="7" id="KW-0804">Transcription</keyword>
<comment type="caution">
    <text evidence="12">The sequence shown here is derived from an EMBL/GenBank/DDBJ whole genome shotgun (WGS) entry which is preliminary data.</text>
</comment>
<evidence type="ECO:0000256" key="6">
    <source>
        <dbReference type="ARBA" id="ARBA00023125"/>
    </source>
</evidence>
<proteinExistence type="predicted"/>
<dbReference type="InterPro" id="IPR000679">
    <property type="entry name" value="Znf_GATA"/>
</dbReference>
<dbReference type="OMA" id="SISSPCH"/>
<accession>A0A0L0BNL9</accession>
<feature type="compositionally biased region" description="Low complexity" evidence="10">
    <location>
        <begin position="347"/>
        <end position="371"/>
    </location>
</feature>
<feature type="region of interest" description="Disordered" evidence="10">
    <location>
        <begin position="1339"/>
        <end position="1481"/>
    </location>
</feature>
<feature type="region of interest" description="Disordered" evidence="10">
    <location>
        <begin position="165"/>
        <end position="191"/>
    </location>
</feature>
<dbReference type="PRINTS" id="PR00619">
    <property type="entry name" value="GATAZNFINGER"/>
</dbReference>
<evidence type="ECO:0000259" key="11">
    <source>
        <dbReference type="PROSITE" id="PS50114"/>
    </source>
</evidence>
<evidence type="ECO:0000256" key="9">
    <source>
        <dbReference type="PROSITE-ProRule" id="PRU00094"/>
    </source>
</evidence>
<keyword evidence="2" id="KW-0479">Metal-binding</keyword>
<feature type="region of interest" description="Disordered" evidence="10">
    <location>
        <begin position="825"/>
        <end position="902"/>
    </location>
</feature>
<evidence type="ECO:0000313" key="12">
    <source>
        <dbReference type="EMBL" id="KNC21543.1"/>
    </source>
</evidence>
<dbReference type="GO" id="GO:0045165">
    <property type="term" value="P:cell fate commitment"/>
    <property type="evidence" value="ECO:0007669"/>
    <property type="project" value="TreeGrafter"/>
</dbReference>
<feature type="compositionally biased region" description="Low complexity" evidence="10">
    <location>
        <begin position="1212"/>
        <end position="1223"/>
    </location>
</feature>
<dbReference type="Pfam" id="PF00320">
    <property type="entry name" value="GATA"/>
    <property type="match status" value="2"/>
</dbReference>
<dbReference type="GO" id="GO:0000978">
    <property type="term" value="F:RNA polymerase II cis-regulatory region sequence-specific DNA binding"/>
    <property type="evidence" value="ECO:0007669"/>
    <property type="project" value="TreeGrafter"/>
</dbReference>
<feature type="compositionally biased region" description="Low complexity" evidence="10">
    <location>
        <begin position="1300"/>
        <end position="1325"/>
    </location>
</feature>
<keyword evidence="4" id="KW-0862">Zinc</keyword>